<sequence length="138" mass="15898">EISVNLDMPVRVVQRVLQTWIEIGAVCRDRKGKGRRRILSERNMEFLVAIVDRTPDIYLDEIQLQLLSQHGVDVCIDTIHRSLKRLGYSSKKLTRQADERLESRRTDFFVAIGCEPPERLVCGDESAVNLLTTYRKNG</sequence>
<gene>
    <name evidence="1" type="ORF">K435DRAFT_583186</name>
</gene>
<keyword evidence="2" id="KW-1185">Reference proteome</keyword>
<dbReference type="PANTHER" id="PTHR48472:SF1">
    <property type="entry name" value="TC1-LIKE TRANSPOSASE DDE DOMAIN-CONTAINING PROTEIN"/>
    <property type="match status" value="1"/>
</dbReference>
<evidence type="ECO:0000313" key="2">
    <source>
        <dbReference type="Proteomes" id="UP000297245"/>
    </source>
</evidence>
<dbReference type="SUPFAM" id="SSF46689">
    <property type="entry name" value="Homeodomain-like"/>
    <property type="match status" value="1"/>
</dbReference>
<dbReference type="AlphaFoldDB" id="A0A4S8MMY5"/>
<evidence type="ECO:0000313" key="1">
    <source>
        <dbReference type="EMBL" id="THV04245.1"/>
    </source>
</evidence>
<dbReference type="Proteomes" id="UP000297245">
    <property type="component" value="Unassembled WGS sequence"/>
</dbReference>
<name>A0A4S8MMY5_DENBC</name>
<feature type="non-terminal residue" evidence="1">
    <location>
        <position position="138"/>
    </location>
</feature>
<protein>
    <recommendedName>
        <fullName evidence="3">Winged helix-turn helix domain-containing protein</fullName>
    </recommendedName>
</protein>
<dbReference type="OrthoDB" id="3264182at2759"/>
<organism evidence="1 2">
    <name type="scientific">Dendrothele bispora (strain CBS 962.96)</name>
    <dbReference type="NCBI Taxonomy" id="1314807"/>
    <lineage>
        <taxon>Eukaryota</taxon>
        <taxon>Fungi</taxon>
        <taxon>Dikarya</taxon>
        <taxon>Basidiomycota</taxon>
        <taxon>Agaricomycotina</taxon>
        <taxon>Agaricomycetes</taxon>
        <taxon>Agaricomycetidae</taxon>
        <taxon>Agaricales</taxon>
        <taxon>Agaricales incertae sedis</taxon>
        <taxon>Dendrothele</taxon>
    </lineage>
</organism>
<accession>A0A4S8MMY5</accession>
<dbReference type="EMBL" id="ML179058">
    <property type="protein sequence ID" value="THV04245.1"/>
    <property type="molecule type" value="Genomic_DNA"/>
</dbReference>
<dbReference type="InterPro" id="IPR009057">
    <property type="entry name" value="Homeodomain-like_sf"/>
</dbReference>
<reference evidence="1 2" key="1">
    <citation type="journal article" date="2019" name="Nat. Ecol. Evol.">
        <title>Megaphylogeny resolves global patterns of mushroom evolution.</title>
        <authorList>
            <person name="Varga T."/>
            <person name="Krizsan K."/>
            <person name="Foldi C."/>
            <person name="Dima B."/>
            <person name="Sanchez-Garcia M."/>
            <person name="Sanchez-Ramirez S."/>
            <person name="Szollosi G.J."/>
            <person name="Szarkandi J.G."/>
            <person name="Papp V."/>
            <person name="Albert L."/>
            <person name="Andreopoulos W."/>
            <person name="Angelini C."/>
            <person name="Antonin V."/>
            <person name="Barry K.W."/>
            <person name="Bougher N.L."/>
            <person name="Buchanan P."/>
            <person name="Buyck B."/>
            <person name="Bense V."/>
            <person name="Catcheside P."/>
            <person name="Chovatia M."/>
            <person name="Cooper J."/>
            <person name="Damon W."/>
            <person name="Desjardin D."/>
            <person name="Finy P."/>
            <person name="Geml J."/>
            <person name="Haridas S."/>
            <person name="Hughes K."/>
            <person name="Justo A."/>
            <person name="Karasinski D."/>
            <person name="Kautmanova I."/>
            <person name="Kiss B."/>
            <person name="Kocsube S."/>
            <person name="Kotiranta H."/>
            <person name="LaButti K.M."/>
            <person name="Lechner B.E."/>
            <person name="Liimatainen K."/>
            <person name="Lipzen A."/>
            <person name="Lukacs Z."/>
            <person name="Mihaltcheva S."/>
            <person name="Morgado L.N."/>
            <person name="Niskanen T."/>
            <person name="Noordeloos M.E."/>
            <person name="Ohm R.A."/>
            <person name="Ortiz-Santana B."/>
            <person name="Ovrebo C."/>
            <person name="Racz N."/>
            <person name="Riley R."/>
            <person name="Savchenko A."/>
            <person name="Shiryaev A."/>
            <person name="Soop K."/>
            <person name="Spirin V."/>
            <person name="Szebenyi C."/>
            <person name="Tomsovsky M."/>
            <person name="Tulloss R.E."/>
            <person name="Uehling J."/>
            <person name="Grigoriev I.V."/>
            <person name="Vagvolgyi C."/>
            <person name="Papp T."/>
            <person name="Martin F.M."/>
            <person name="Miettinen O."/>
            <person name="Hibbett D.S."/>
            <person name="Nagy L.G."/>
        </authorList>
    </citation>
    <scope>NUCLEOTIDE SEQUENCE [LARGE SCALE GENOMIC DNA]</scope>
    <source>
        <strain evidence="1 2">CBS 962.96</strain>
    </source>
</reference>
<feature type="non-terminal residue" evidence="1">
    <location>
        <position position="1"/>
    </location>
</feature>
<proteinExistence type="predicted"/>
<evidence type="ECO:0008006" key="3">
    <source>
        <dbReference type="Google" id="ProtNLM"/>
    </source>
</evidence>
<dbReference type="PANTHER" id="PTHR48472">
    <property type="entry name" value="TC1-LIKE TRANSPOSASE DDE DOMAIN-CONTAINING PROTEIN"/>
    <property type="match status" value="1"/>
</dbReference>